<name>A0A9W7BNB9_9STRA</name>
<evidence type="ECO:0000313" key="14">
    <source>
        <dbReference type="Proteomes" id="UP001165160"/>
    </source>
</evidence>
<proteinExistence type="inferred from homology"/>
<keyword evidence="7 10" id="KW-0594">Phospholipid biosynthesis</keyword>
<evidence type="ECO:0000256" key="5">
    <source>
        <dbReference type="ARBA" id="ARBA00022737"/>
    </source>
</evidence>
<evidence type="ECO:0000256" key="6">
    <source>
        <dbReference type="ARBA" id="ARBA00023098"/>
    </source>
</evidence>
<reference evidence="14" key="1">
    <citation type="journal article" date="2023" name="Commun. Biol.">
        <title>Genome analysis of Parmales, the sister group of diatoms, reveals the evolutionary specialization of diatoms from phago-mixotrophs to photoautotrophs.</title>
        <authorList>
            <person name="Ban H."/>
            <person name="Sato S."/>
            <person name="Yoshikawa S."/>
            <person name="Yamada K."/>
            <person name="Nakamura Y."/>
            <person name="Ichinomiya M."/>
            <person name="Sato N."/>
            <person name="Blanc-Mathieu R."/>
            <person name="Endo H."/>
            <person name="Kuwata A."/>
            <person name="Ogata H."/>
        </authorList>
    </citation>
    <scope>NUCLEOTIDE SEQUENCE [LARGE SCALE GENOMIC DNA]</scope>
    <source>
        <strain evidence="14">NIES 3699</strain>
    </source>
</reference>
<evidence type="ECO:0000256" key="11">
    <source>
        <dbReference type="SAM" id="MobiDB-lite"/>
    </source>
</evidence>
<keyword evidence="5" id="KW-0677">Repeat</keyword>
<keyword evidence="8 10" id="KW-1208">Phospholipid metabolism</keyword>
<dbReference type="GO" id="GO:0008444">
    <property type="term" value="F:CDP-diacylglycerol-glycerol-3-phosphate 3-phosphatidyltransferase activity"/>
    <property type="evidence" value="ECO:0007669"/>
    <property type="project" value="UniProtKB-EC"/>
</dbReference>
<dbReference type="AlphaFoldDB" id="A0A9W7BNB9"/>
<dbReference type="EC" id="2.7.8.5" evidence="10"/>
<dbReference type="PANTHER" id="PTHR12586">
    <property type="entry name" value="CDP-DIACYLGLYCEROL--SERINE O-PHOSPHATIDYLTRANSFERASE"/>
    <property type="match status" value="1"/>
</dbReference>
<dbReference type="GO" id="GO:0005739">
    <property type="term" value="C:mitochondrion"/>
    <property type="evidence" value="ECO:0007669"/>
    <property type="project" value="UniProtKB-SubCell"/>
</dbReference>
<dbReference type="Gene3D" id="3.30.870.10">
    <property type="entry name" value="Endonuclease Chain A"/>
    <property type="match status" value="2"/>
</dbReference>
<sequence length="490" mass="52243">MLLAARTASGLTTGGVSNKLILPTFTLSAGDIAAPMRTPTEFHDYLTAGCARAQHRVQIGSLYIGAGSPAVGKPAPLEDRFLSALSSVKSDVKLQVLIDGHRGSREINGTSSAAAVSSAISDHPGGGVRLFSVPSPLPVELPSPLNEAAGVFHMKAYIFDDDLLLTGANLSEEYFSDRLDRYMLFKNGAGGLVDFYSELLDTLSDASSSHGDSNESPEVTLNRENLIPSLEKLYKKYNEELTPTAGSSRSDTIGHAVPTIQLPACMRKGRPELPFPSDSETTMNIIDAAASKFRHPWVGLSSAYLNPTDSLAQIFGEYVNKGGEATFLTAGGSSHGFAPKKKDTDDEGEGGGSSGSGRGWIPDAYLHLSRALKNSLKNSSVLHYERQGWTFHAKGMWLCDLAAPSNPPSSESLKAVVVGSGNYGSRSENLDVESNCVVIFEEGGEASSAGKVKQQCVDDWNLLCEHAEEISDGETGVMGRIFFNLVKTFL</sequence>
<keyword evidence="6 10" id="KW-0443">Lipid metabolism</keyword>
<gene>
    <name evidence="13" type="ORF">TrVE_jg6004</name>
</gene>
<comment type="caution">
    <text evidence="13">The sequence shown here is derived from an EMBL/GenBank/DDBJ whole genome shotgun (WGS) entry which is preliminary data.</text>
</comment>
<keyword evidence="10" id="KW-0496">Mitochondrion</keyword>
<comment type="catalytic activity">
    <reaction evidence="9 10">
        <text>a CDP-1,2-diacyl-sn-glycerol + sn-glycerol 3-phosphate = a 1,2-diacyl-sn-glycero-3-phospho-(1'-sn-glycero-3'-phosphate) + CMP + H(+)</text>
        <dbReference type="Rhea" id="RHEA:12593"/>
        <dbReference type="ChEBI" id="CHEBI:15378"/>
        <dbReference type="ChEBI" id="CHEBI:57597"/>
        <dbReference type="ChEBI" id="CHEBI:58332"/>
        <dbReference type="ChEBI" id="CHEBI:60110"/>
        <dbReference type="ChEBI" id="CHEBI:60377"/>
        <dbReference type="EC" id="2.7.8.5"/>
    </reaction>
</comment>
<evidence type="ECO:0000313" key="13">
    <source>
        <dbReference type="EMBL" id="GMH90757.1"/>
    </source>
</evidence>
<dbReference type="PANTHER" id="PTHR12586:SF1">
    <property type="entry name" value="CDP-DIACYLGLYCEROL--GLYCEROL-3-PHOSPHATE 3-PHOSPHATIDYLTRANSFERASE, MITOCHONDRIAL"/>
    <property type="match status" value="1"/>
</dbReference>
<keyword evidence="4 10" id="KW-0808">Transferase</keyword>
<evidence type="ECO:0000256" key="8">
    <source>
        <dbReference type="ARBA" id="ARBA00023264"/>
    </source>
</evidence>
<feature type="region of interest" description="Disordered" evidence="11">
    <location>
        <begin position="330"/>
        <end position="356"/>
    </location>
</feature>
<dbReference type="GO" id="GO:0032049">
    <property type="term" value="P:cardiolipin biosynthetic process"/>
    <property type="evidence" value="ECO:0007669"/>
    <property type="project" value="InterPro"/>
</dbReference>
<dbReference type="EMBL" id="BRXX01000108">
    <property type="protein sequence ID" value="GMH90757.1"/>
    <property type="molecule type" value="Genomic_DNA"/>
</dbReference>
<dbReference type="SUPFAM" id="SSF56024">
    <property type="entry name" value="Phospholipase D/nuclease"/>
    <property type="match status" value="1"/>
</dbReference>
<evidence type="ECO:0000256" key="10">
    <source>
        <dbReference type="RuleBase" id="RU365024"/>
    </source>
</evidence>
<comment type="pathway">
    <text evidence="1 10">Phospholipid metabolism; phosphatidylglycerol biosynthesis; phosphatidylglycerol from CDP-diacylglycerol: step 1/2.</text>
</comment>
<comment type="similarity">
    <text evidence="2 10">Belongs to the CDP-alcohol phosphatidyltransferase class-II family.</text>
</comment>
<evidence type="ECO:0000256" key="1">
    <source>
        <dbReference type="ARBA" id="ARBA00005042"/>
    </source>
</evidence>
<protein>
    <recommendedName>
        <fullName evidence="10">CDP-diacylglycerol--glycerol-3-phosphate 3-phosphatidyltransferase</fullName>
        <ecNumber evidence="10">2.7.8.5</ecNumber>
    </recommendedName>
</protein>
<dbReference type="InterPro" id="IPR016270">
    <property type="entry name" value="PGS1"/>
</dbReference>
<accession>A0A9W7BNB9</accession>
<evidence type="ECO:0000256" key="4">
    <source>
        <dbReference type="ARBA" id="ARBA00022679"/>
    </source>
</evidence>
<keyword evidence="14" id="KW-1185">Reference proteome</keyword>
<dbReference type="PROSITE" id="PS50035">
    <property type="entry name" value="PLD"/>
    <property type="match status" value="1"/>
</dbReference>
<dbReference type="SMART" id="SM00155">
    <property type="entry name" value="PLDc"/>
    <property type="match status" value="2"/>
</dbReference>
<evidence type="ECO:0000256" key="3">
    <source>
        <dbReference type="ARBA" id="ARBA00022516"/>
    </source>
</evidence>
<evidence type="ECO:0000256" key="9">
    <source>
        <dbReference type="ARBA" id="ARBA00048586"/>
    </source>
</evidence>
<keyword evidence="10" id="KW-0067">ATP-binding</keyword>
<evidence type="ECO:0000256" key="7">
    <source>
        <dbReference type="ARBA" id="ARBA00023209"/>
    </source>
</evidence>
<evidence type="ECO:0000259" key="12">
    <source>
        <dbReference type="PROSITE" id="PS50035"/>
    </source>
</evidence>
<dbReference type="Proteomes" id="UP001165160">
    <property type="component" value="Unassembled WGS sequence"/>
</dbReference>
<comment type="function">
    <text evidence="10">Functions in the biosynthesis of the anionic phospholipids phosphatidylglycerol and cardiolipin.</text>
</comment>
<keyword evidence="10" id="KW-0547">Nucleotide-binding</keyword>
<feature type="domain" description="PLD phosphodiesterase" evidence="12">
    <location>
        <begin position="148"/>
        <end position="174"/>
    </location>
</feature>
<keyword evidence="3 10" id="KW-0444">Lipid biosynthesis</keyword>
<dbReference type="InterPro" id="IPR001736">
    <property type="entry name" value="PLipase_D/transphosphatidylase"/>
</dbReference>
<comment type="subcellular location">
    <subcellularLocation>
        <location evidence="10">Mitochondrion</location>
    </subcellularLocation>
</comment>
<evidence type="ECO:0000256" key="2">
    <source>
        <dbReference type="ARBA" id="ARBA00010682"/>
    </source>
</evidence>
<organism evidence="13 14">
    <name type="scientific">Triparma verrucosa</name>
    <dbReference type="NCBI Taxonomy" id="1606542"/>
    <lineage>
        <taxon>Eukaryota</taxon>
        <taxon>Sar</taxon>
        <taxon>Stramenopiles</taxon>
        <taxon>Ochrophyta</taxon>
        <taxon>Bolidophyceae</taxon>
        <taxon>Parmales</taxon>
        <taxon>Triparmaceae</taxon>
        <taxon>Triparma</taxon>
    </lineage>
</organism>
<dbReference type="GO" id="GO:0005524">
    <property type="term" value="F:ATP binding"/>
    <property type="evidence" value="ECO:0007669"/>
    <property type="project" value="UniProtKB-KW"/>
</dbReference>